<comment type="similarity">
    <text evidence="2">Belongs to the elicitin family.</text>
</comment>
<evidence type="ECO:0000256" key="2">
    <source>
        <dbReference type="ARBA" id="ARBA00009544"/>
    </source>
</evidence>
<evidence type="ECO:0000256" key="4">
    <source>
        <dbReference type="ARBA" id="ARBA00022978"/>
    </source>
</evidence>
<keyword evidence="5" id="KW-1015">Disulfide bond</keyword>
<dbReference type="SUPFAM" id="SSF48647">
    <property type="entry name" value="Fungal elicitin"/>
    <property type="match status" value="1"/>
</dbReference>
<dbReference type="Pfam" id="PF00964">
    <property type="entry name" value="Elicitin"/>
    <property type="match status" value="1"/>
</dbReference>
<evidence type="ECO:0000256" key="6">
    <source>
        <dbReference type="SAM" id="SignalP"/>
    </source>
</evidence>
<sequence>MNFVTLQSMLNVLVIALFTAWSNAEQDPPRATFEPSFIAVATPNSDTFALVNSTKCDSKAVATTYKIYERNSMVFQACVSDAAYQIFPFSGTPPKPEQIGNMAQSRACRAILSAALLADIPECNMGGYSLRSAAETTLKITVDVANYPQNPDVIPSTDRFRKMMHWRRSVNLAEAAGLPCDRNSTLYSEFASNLYTITTDGLVRLTSSLKVEYRPDVNSPFSQGQITYQPGFSLLRGAGSFGGSMDTVKSAADTESTGSTGSTITAITPQTLPGAAADSSAITWSKSRLSVVIATVAILALV</sequence>
<dbReference type="GO" id="GO:0052040">
    <property type="term" value="P:symbiont-mediated perturbation of host programmed cell death"/>
    <property type="evidence" value="ECO:0007669"/>
    <property type="project" value="UniProtKB-KW"/>
</dbReference>
<comment type="caution">
    <text evidence="8">The sequence shown here is derived from an EMBL/GenBank/DDBJ whole genome shotgun (WGS) entry which is preliminary data.</text>
</comment>
<name>A0A6A3NRQ4_9STRA</name>
<feature type="chain" id="PRO_5036165402" evidence="6">
    <location>
        <begin position="25"/>
        <end position="302"/>
    </location>
</feature>
<evidence type="ECO:0000256" key="1">
    <source>
        <dbReference type="ARBA" id="ARBA00004613"/>
    </source>
</evidence>
<dbReference type="Gene3D" id="1.10.239.10">
    <property type="entry name" value="Elicitin domain"/>
    <property type="match status" value="1"/>
</dbReference>
<evidence type="ECO:0000313" key="8">
    <source>
        <dbReference type="EMBL" id="KAE9045242.1"/>
    </source>
</evidence>
<proteinExistence type="inferred from homology"/>
<dbReference type="AlphaFoldDB" id="A0A6A3NRQ4"/>
<dbReference type="GO" id="GO:0005576">
    <property type="term" value="C:extracellular region"/>
    <property type="evidence" value="ECO:0007669"/>
    <property type="project" value="UniProtKB-SubCell"/>
</dbReference>
<evidence type="ECO:0000256" key="3">
    <source>
        <dbReference type="ARBA" id="ARBA00022525"/>
    </source>
</evidence>
<evidence type="ECO:0000256" key="5">
    <source>
        <dbReference type="ARBA" id="ARBA00023157"/>
    </source>
</evidence>
<dbReference type="EMBL" id="QXFU01000078">
    <property type="protein sequence ID" value="KAE9045242.1"/>
    <property type="molecule type" value="Genomic_DNA"/>
</dbReference>
<dbReference type="Proteomes" id="UP000435112">
    <property type="component" value="Unassembled WGS sequence"/>
</dbReference>
<comment type="subcellular location">
    <subcellularLocation>
        <location evidence="1">Secreted</location>
    </subcellularLocation>
</comment>
<keyword evidence="6" id="KW-0732">Signal</keyword>
<dbReference type="Proteomes" id="UP000429607">
    <property type="component" value="Unassembled WGS sequence"/>
</dbReference>
<dbReference type="SMART" id="SM01187">
    <property type="entry name" value="Elicitin"/>
    <property type="match status" value="1"/>
</dbReference>
<dbReference type="InterPro" id="IPR036470">
    <property type="entry name" value="Elicitin_sf"/>
</dbReference>
<evidence type="ECO:0000313" key="9">
    <source>
        <dbReference type="Proteomes" id="UP000429607"/>
    </source>
</evidence>
<gene>
    <name evidence="7" type="ORF">PR001_g7284</name>
    <name evidence="8" type="ORF">PR002_g2343</name>
</gene>
<evidence type="ECO:0000313" key="10">
    <source>
        <dbReference type="Proteomes" id="UP000435112"/>
    </source>
</evidence>
<accession>A0A6A3NRQ4</accession>
<dbReference type="OrthoDB" id="112375at2759"/>
<dbReference type="InterPro" id="IPR002200">
    <property type="entry name" value="Elicitin"/>
</dbReference>
<keyword evidence="4" id="KW-0928">Hypersensitive response elicitation</keyword>
<organism evidence="8 10">
    <name type="scientific">Phytophthora rubi</name>
    <dbReference type="NCBI Taxonomy" id="129364"/>
    <lineage>
        <taxon>Eukaryota</taxon>
        <taxon>Sar</taxon>
        <taxon>Stramenopiles</taxon>
        <taxon>Oomycota</taxon>
        <taxon>Peronosporomycetes</taxon>
        <taxon>Peronosporales</taxon>
        <taxon>Peronosporaceae</taxon>
        <taxon>Phytophthora</taxon>
    </lineage>
</organism>
<feature type="signal peptide" evidence="6">
    <location>
        <begin position="1"/>
        <end position="24"/>
    </location>
</feature>
<keyword evidence="3" id="KW-0964">Secreted</keyword>
<reference evidence="9 10" key="1">
    <citation type="submission" date="2018-09" db="EMBL/GenBank/DDBJ databases">
        <title>Genomic investigation of the strawberry pathogen Phytophthora fragariae indicates pathogenicity is determined by transcriptional variation in three key races.</title>
        <authorList>
            <person name="Adams T.M."/>
            <person name="Armitage A.D."/>
            <person name="Sobczyk M.K."/>
            <person name="Bates H.J."/>
            <person name="Dunwell J.M."/>
            <person name="Nellist C.F."/>
            <person name="Harrison R.J."/>
        </authorList>
    </citation>
    <scope>NUCLEOTIDE SEQUENCE [LARGE SCALE GENOMIC DNA]</scope>
    <source>
        <strain evidence="7 9">SCRP249</strain>
        <strain evidence="8 10">SCRP324</strain>
    </source>
</reference>
<dbReference type="EMBL" id="QXFV01000359">
    <property type="protein sequence ID" value="KAE9039983.1"/>
    <property type="molecule type" value="Genomic_DNA"/>
</dbReference>
<protein>
    <submittedName>
        <fullName evidence="8">Uncharacterized protein</fullName>
    </submittedName>
</protein>
<evidence type="ECO:0000313" key="7">
    <source>
        <dbReference type="EMBL" id="KAE9039983.1"/>
    </source>
</evidence>